<dbReference type="SUPFAM" id="SSF46689">
    <property type="entry name" value="Homeodomain-like"/>
    <property type="match status" value="1"/>
</dbReference>
<dbReference type="GO" id="GO:0006357">
    <property type="term" value="P:regulation of transcription by RNA polymerase II"/>
    <property type="evidence" value="ECO:0007669"/>
    <property type="project" value="TreeGrafter"/>
</dbReference>
<dbReference type="STRING" id="1849047.A0A3D8SFK8"/>
<keyword evidence="1 3" id="KW-0238">DNA-binding</keyword>
<dbReference type="Gene3D" id="1.10.10.60">
    <property type="entry name" value="Homeodomain-like"/>
    <property type="match status" value="1"/>
</dbReference>
<comment type="caution">
    <text evidence="7">The sequence shown here is derived from an EMBL/GenBank/DDBJ whole genome shotgun (WGS) entry which is preliminary data.</text>
</comment>
<evidence type="ECO:0000256" key="5">
    <source>
        <dbReference type="SAM" id="MobiDB-lite"/>
    </source>
</evidence>
<feature type="compositionally biased region" description="Polar residues" evidence="5">
    <location>
        <begin position="408"/>
        <end position="430"/>
    </location>
</feature>
<dbReference type="CDD" id="cd00086">
    <property type="entry name" value="homeodomain"/>
    <property type="match status" value="1"/>
</dbReference>
<feature type="compositionally biased region" description="Low complexity" evidence="5">
    <location>
        <begin position="278"/>
        <end position="293"/>
    </location>
</feature>
<feature type="compositionally biased region" description="Low complexity" evidence="5">
    <location>
        <begin position="312"/>
        <end position="328"/>
    </location>
</feature>
<organism evidence="7 8">
    <name type="scientific">Coleophoma cylindrospora</name>
    <dbReference type="NCBI Taxonomy" id="1849047"/>
    <lineage>
        <taxon>Eukaryota</taxon>
        <taxon>Fungi</taxon>
        <taxon>Dikarya</taxon>
        <taxon>Ascomycota</taxon>
        <taxon>Pezizomycotina</taxon>
        <taxon>Leotiomycetes</taxon>
        <taxon>Helotiales</taxon>
        <taxon>Dermateaceae</taxon>
        <taxon>Coleophoma</taxon>
    </lineage>
</organism>
<name>A0A3D8SFK8_9HELO</name>
<protein>
    <recommendedName>
        <fullName evidence="6">Homeobox domain-containing protein</fullName>
    </recommendedName>
</protein>
<dbReference type="GO" id="GO:0005634">
    <property type="term" value="C:nucleus"/>
    <property type="evidence" value="ECO:0007669"/>
    <property type="project" value="UniProtKB-SubCell"/>
</dbReference>
<dbReference type="Proteomes" id="UP000256645">
    <property type="component" value="Unassembled WGS sequence"/>
</dbReference>
<feature type="compositionally biased region" description="Low complexity" evidence="5">
    <location>
        <begin position="1"/>
        <end position="13"/>
    </location>
</feature>
<evidence type="ECO:0000256" key="1">
    <source>
        <dbReference type="ARBA" id="ARBA00023125"/>
    </source>
</evidence>
<dbReference type="PROSITE" id="PS50071">
    <property type="entry name" value="HOMEOBOX_2"/>
    <property type="match status" value="1"/>
</dbReference>
<evidence type="ECO:0000256" key="3">
    <source>
        <dbReference type="PROSITE-ProRule" id="PRU00108"/>
    </source>
</evidence>
<keyword evidence="3 4" id="KW-0539">Nucleus</keyword>
<sequence>MSNASSPPALPAATGDVPPVSSPSGGETDNSQGLSTAPDATTSSGGERKTDNKQKRKRTSPEDQLVLEGFYKQNPKPNKAARAEILKDVKGMNEKEIQIWFQNRRQIHRRKQQPLLPHELAAFGLGSVPPMSSDPITSLGSSQGTEPRSTSPPRDRSSSQGSCVSIDEIRIPQSQDGASPALGGTGPRPAPMEPESDKQSQLPQAAESKDQSPSNSQIHDTAQSVTHSFTSTPGYLANRWNAVNNAFSTPTSSAFLPFATPSVSFPGQPLSCPERIGSLSFSTPPSSQTPSSQIRLSMSLDGKAEIVPLDASPPRTHTPRPSSSGSLMLRRRSGLRRSYSALPFSSLPPKSSPSTFSTPRLPTGRSRDTRTWEFCCDGDARDELTTQAVNESSGSAVAAISLLRSTSNSALKNNSNKRNTPTSKTASNAQGKKPKLGRAMSSLARLQSTTNEPHVKGKGKDGNLVHSPGDSDKENWSPTEFGEAPHPRRRRPLPSGRQKQGHAKRTLGDNHNIPSQAIKFGVPLNKNKRRKSAHKDSEIFEDQENRSQEVGEEVQKFMSGEISPSKKGDLDCVQGLLSLSQGNWR</sequence>
<feature type="compositionally biased region" description="Polar residues" evidence="5">
    <location>
        <begin position="211"/>
        <end position="230"/>
    </location>
</feature>
<evidence type="ECO:0000313" key="8">
    <source>
        <dbReference type="Proteomes" id="UP000256645"/>
    </source>
</evidence>
<proteinExistence type="predicted"/>
<evidence type="ECO:0000256" key="4">
    <source>
        <dbReference type="RuleBase" id="RU000682"/>
    </source>
</evidence>
<reference evidence="7 8" key="1">
    <citation type="journal article" date="2018" name="IMA Fungus">
        <title>IMA Genome-F 9: Draft genome sequence of Annulohypoxylon stygium, Aspergillus mulundensis, Berkeleyomyces basicola (syn. Thielaviopsis basicola), Ceratocystis smalleyi, two Cercospora beticola strains, Coleophoma cylindrospora, Fusarium fracticaudum, Phialophora cf. hyalina, and Morchella septimelata.</title>
        <authorList>
            <person name="Wingfield B.D."/>
            <person name="Bills G.F."/>
            <person name="Dong Y."/>
            <person name="Huang W."/>
            <person name="Nel W.J."/>
            <person name="Swalarsk-Parry B.S."/>
            <person name="Vaghefi N."/>
            <person name="Wilken P.M."/>
            <person name="An Z."/>
            <person name="de Beer Z.W."/>
            <person name="De Vos L."/>
            <person name="Chen L."/>
            <person name="Duong T.A."/>
            <person name="Gao Y."/>
            <person name="Hammerbacher A."/>
            <person name="Kikkert J.R."/>
            <person name="Li Y."/>
            <person name="Li H."/>
            <person name="Li K."/>
            <person name="Li Q."/>
            <person name="Liu X."/>
            <person name="Ma X."/>
            <person name="Naidoo K."/>
            <person name="Pethybridge S.J."/>
            <person name="Sun J."/>
            <person name="Steenkamp E.T."/>
            <person name="van der Nest M.A."/>
            <person name="van Wyk S."/>
            <person name="Wingfield M.J."/>
            <person name="Xiong C."/>
            <person name="Yue Q."/>
            <person name="Zhang X."/>
        </authorList>
    </citation>
    <scope>NUCLEOTIDE SEQUENCE [LARGE SCALE GENOMIC DNA]</scope>
    <source>
        <strain evidence="7 8">BP6252</strain>
    </source>
</reference>
<feature type="region of interest" description="Disordered" evidence="5">
    <location>
        <begin position="408"/>
        <end position="435"/>
    </location>
</feature>
<feature type="compositionally biased region" description="Basic and acidic residues" evidence="5">
    <location>
        <begin position="453"/>
        <end position="475"/>
    </location>
</feature>
<dbReference type="InterPro" id="IPR051000">
    <property type="entry name" value="Homeobox_DNA-bind_prot"/>
</dbReference>
<dbReference type="PANTHER" id="PTHR24324">
    <property type="entry name" value="HOMEOBOX PROTEIN HHEX"/>
    <property type="match status" value="1"/>
</dbReference>
<feature type="domain" description="Homeobox" evidence="6">
    <location>
        <begin position="50"/>
        <end position="111"/>
    </location>
</feature>
<feature type="DNA-binding region" description="Homeobox" evidence="3">
    <location>
        <begin position="52"/>
        <end position="112"/>
    </location>
</feature>
<feature type="region of interest" description="Disordered" evidence="5">
    <location>
        <begin position="275"/>
        <end position="294"/>
    </location>
</feature>
<dbReference type="InterPro" id="IPR009057">
    <property type="entry name" value="Homeodomain-like_sf"/>
</dbReference>
<feature type="region of interest" description="Disordered" evidence="5">
    <location>
        <begin position="341"/>
        <end position="370"/>
    </location>
</feature>
<evidence type="ECO:0000313" key="7">
    <source>
        <dbReference type="EMBL" id="RDW84981.1"/>
    </source>
</evidence>
<feature type="compositionally biased region" description="Polar residues" evidence="5">
    <location>
        <begin position="134"/>
        <end position="146"/>
    </location>
</feature>
<dbReference type="GO" id="GO:0000978">
    <property type="term" value="F:RNA polymerase II cis-regulatory region sequence-specific DNA binding"/>
    <property type="evidence" value="ECO:0007669"/>
    <property type="project" value="TreeGrafter"/>
</dbReference>
<feature type="region of interest" description="Disordered" evidence="5">
    <location>
        <begin position="448"/>
        <end position="570"/>
    </location>
</feature>
<dbReference type="EMBL" id="PDLM01000002">
    <property type="protein sequence ID" value="RDW84981.1"/>
    <property type="molecule type" value="Genomic_DNA"/>
</dbReference>
<dbReference type="GO" id="GO:0030154">
    <property type="term" value="P:cell differentiation"/>
    <property type="evidence" value="ECO:0007669"/>
    <property type="project" value="TreeGrafter"/>
</dbReference>
<feature type="region of interest" description="Disordered" evidence="5">
    <location>
        <begin position="1"/>
        <end position="81"/>
    </location>
</feature>
<feature type="compositionally biased region" description="Basic and acidic residues" evidence="5">
    <location>
        <begin position="534"/>
        <end position="555"/>
    </location>
</feature>
<dbReference type="Pfam" id="PF00046">
    <property type="entry name" value="Homeodomain"/>
    <property type="match status" value="1"/>
</dbReference>
<feature type="region of interest" description="Disordered" evidence="5">
    <location>
        <begin position="306"/>
        <end position="329"/>
    </location>
</feature>
<gene>
    <name evidence="7" type="ORF">BP6252_02571</name>
</gene>
<comment type="subcellular location">
    <subcellularLocation>
        <location evidence="3 4">Nucleus</location>
    </subcellularLocation>
</comment>
<evidence type="ECO:0000256" key="2">
    <source>
        <dbReference type="ARBA" id="ARBA00023155"/>
    </source>
</evidence>
<feature type="region of interest" description="Disordered" evidence="5">
    <location>
        <begin position="124"/>
        <end position="230"/>
    </location>
</feature>
<dbReference type="OrthoDB" id="6159439at2759"/>
<keyword evidence="8" id="KW-1185">Reference proteome</keyword>
<dbReference type="InterPro" id="IPR001356">
    <property type="entry name" value="HD"/>
</dbReference>
<feature type="compositionally biased region" description="Polar residues" evidence="5">
    <location>
        <begin position="22"/>
        <end position="45"/>
    </location>
</feature>
<keyword evidence="2 3" id="KW-0371">Homeobox</keyword>
<accession>A0A3D8SFK8</accession>
<feature type="compositionally biased region" description="Low complexity" evidence="5">
    <location>
        <begin position="341"/>
        <end position="359"/>
    </location>
</feature>
<dbReference type="PANTHER" id="PTHR24324:SF9">
    <property type="entry name" value="HOMEOBOX DOMAIN-CONTAINING PROTEIN"/>
    <property type="match status" value="1"/>
</dbReference>
<dbReference type="AlphaFoldDB" id="A0A3D8SFK8"/>
<dbReference type="SMART" id="SM00389">
    <property type="entry name" value="HOX"/>
    <property type="match status" value="1"/>
</dbReference>
<evidence type="ECO:0000259" key="6">
    <source>
        <dbReference type="PROSITE" id="PS50071"/>
    </source>
</evidence>